<proteinExistence type="predicted"/>
<name>A0A382URD4_9ZZZZ</name>
<evidence type="ECO:0000313" key="1">
    <source>
        <dbReference type="EMBL" id="SVD36772.1"/>
    </source>
</evidence>
<feature type="non-terminal residue" evidence="1">
    <location>
        <position position="25"/>
    </location>
</feature>
<sequence>MATISREVHLIEYPEGLPDASQFQI</sequence>
<dbReference type="EMBL" id="UINC01146188">
    <property type="protein sequence ID" value="SVD36772.1"/>
    <property type="molecule type" value="Genomic_DNA"/>
</dbReference>
<organism evidence="1">
    <name type="scientific">marine metagenome</name>
    <dbReference type="NCBI Taxonomy" id="408172"/>
    <lineage>
        <taxon>unclassified sequences</taxon>
        <taxon>metagenomes</taxon>
        <taxon>ecological metagenomes</taxon>
    </lineage>
</organism>
<dbReference type="AlphaFoldDB" id="A0A382URD4"/>
<reference evidence="1" key="1">
    <citation type="submission" date="2018-05" db="EMBL/GenBank/DDBJ databases">
        <authorList>
            <person name="Lanie J.A."/>
            <person name="Ng W.-L."/>
            <person name="Kazmierczak K.M."/>
            <person name="Andrzejewski T.M."/>
            <person name="Davidsen T.M."/>
            <person name="Wayne K.J."/>
            <person name="Tettelin H."/>
            <person name="Glass J.I."/>
            <person name="Rusch D."/>
            <person name="Podicherti R."/>
            <person name="Tsui H.-C.T."/>
            <person name="Winkler M.E."/>
        </authorList>
    </citation>
    <scope>NUCLEOTIDE SEQUENCE</scope>
</reference>
<accession>A0A382URD4</accession>
<protein>
    <submittedName>
        <fullName evidence="1">Uncharacterized protein</fullName>
    </submittedName>
</protein>
<gene>
    <name evidence="1" type="ORF">METZ01_LOCUS389626</name>
</gene>